<organism evidence="1 2">
    <name type="scientific">Trypanosoma theileri</name>
    <dbReference type="NCBI Taxonomy" id="67003"/>
    <lineage>
        <taxon>Eukaryota</taxon>
        <taxon>Discoba</taxon>
        <taxon>Euglenozoa</taxon>
        <taxon>Kinetoplastea</taxon>
        <taxon>Metakinetoplastina</taxon>
        <taxon>Trypanosomatida</taxon>
        <taxon>Trypanosomatidae</taxon>
        <taxon>Trypanosoma</taxon>
    </lineage>
</organism>
<dbReference type="SUPFAM" id="SSF81383">
    <property type="entry name" value="F-box domain"/>
    <property type="match status" value="1"/>
</dbReference>
<sequence length="233" mass="26393">MEIAALLAQYLQAPPPQQIALRTTHSSLFTDDVVASLDAARLTLREAQERSEEVRRDVTNIVRGADLPDGLNLTNEELRALSNTEEMMISRFAEHMEALLSQRLMCAHELHGKDALLPVNQSNTVTLWYQQSSIVLEILSFLPVECTLGVAEEVCMLWQNWLGDPSLSRKFWTDCVRREFTENFHMLVESEGKDLLHNGDWRMIAMICCTDDDDDDNNNGVGSEETPVVEQDN</sequence>
<protein>
    <submittedName>
        <fullName evidence="1">Uncharacterized protein</fullName>
    </submittedName>
</protein>
<dbReference type="InterPro" id="IPR036047">
    <property type="entry name" value="F-box-like_dom_sf"/>
</dbReference>
<evidence type="ECO:0000313" key="2">
    <source>
        <dbReference type="Proteomes" id="UP000192257"/>
    </source>
</evidence>
<dbReference type="RefSeq" id="XP_028876701.1">
    <property type="nucleotide sequence ID" value="XM_029032004.1"/>
</dbReference>
<gene>
    <name evidence="1" type="ORF">TM35_001981010</name>
</gene>
<dbReference type="AlphaFoldDB" id="A0A1X0ND66"/>
<keyword evidence="2" id="KW-1185">Reference proteome</keyword>
<dbReference type="EMBL" id="NBCO01000198">
    <property type="protein sequence ID" value="ORC79868.1"/>
    <property type="molecule type" value="Genomic_DNA"/>
</dbReference>
<evidence type="ECO:0000313" key="1">
    <source>
        <dbReference type="EMBL" id="ORC79868.1"/>
    </source>
</evidence>
<name>A0A1X0ND66_9TRYP</name>
<accession>A0A1X0ND66</accession>
<reference evidence="1 2" key="1">
    <citation type="submission" date="2017-03" db="EMBL/GenBank/DDBJ databases">
        <title>An alternative strategy for trypanosome survival in the mammalian bloodstream revealed through genome and transcriptome analysis of the ubiquitous bovine parasite Trypanosoma (Megatrypanum) theileri.</title>
        <authorList>
            <person name="Kelly S."/>
            <person name="Ivens A."/>
            <person name="Mott A."/>
            <person name="O'Neill E."/>
            <person name="Emms D."/>
            <person name="Macleod O."/>
            <person name="Voorheis P."/>
            <person name="Matthews J."/>
            <person name="Matthews K."/>
            <person name="Carrington M."/>
        </authorList>
    </citation>
    <scope>NUCLEOTIDE SEQUENCE [LARGE SCALE GENOMIC DNA]</scope>
    <source>
        <strain evidence="1">Edinburgh</strain>
    </source>
</reference>
<dbReference type="GeneID" id="39991784"/>
<comment type="caution">
    <text evidence="1">The sequence shown here is derived from an EMBL/GenBank/DDBJ whole genome shotgun (WGS) entry which is preliminary data.</text>
</comment>
<dbReference type="OrthoDB" id="272395at2759"/>
<proteinExistence type="predicted"/>
<dbReference type="VEuPathDB" id="TriTrypDB:TM35_001981010"/>
<dbReference type="Proteomes" id="UP000192257">
    <property type="component" value="Unassembled WGS sequence"/>
</dbReference>